<reference evidence="1" key="1">
    <citation type="journal article" date="2015" name="Nature">
        <title>Complex archaea that bridge the gap between prokaryotes and eukaryotes.</title>
        <authorList>
            <person name="Spang A."/>
            <person name="Saw J.H."/>
            <person name="Jorgensen S.L."/>
            <person name="Zaremba-Niedzwiedzka K."/>
            <person name="Martijn J."/>
            <person name="Lind A.E."/>
            <person name="van Eijk R."/>
            <person name="Schleper C."/>
            <person name="Guy L."/>
            <person name="Ettema T.J."/>
        </authorList>
    </citation>
    <scope>NUCLEOTIDE SEQUENCE</scope>
</reference>
<dbReference type="EMBL" id="LAZR01024699">
    <property type="protein sequence ID" value="KKL74307.1"/>
    <property type="molecule type" value="Genomic_DNA"/>
</dbReference>
<proteinExistence type="predicted"/>
<protein>
    <submittedName>
        <fullName evidence="1">Uncharacterized protein</fullName>
    </submittedName>
</protein>
<dbReference type="AlphaFoldDB" id="A0A0F9HGT5"/>
<accession>A0A0F9HGT5</accession>
<name>A0A0F9HGT5_9ZZZZ</name>
<comment type="caution">
    <text evidence="1">The sequence shown here is derived from an EMBL/GenBank/DDBJ whole genome shotgun (WGS) entry which is preliminary data.</text>
</comment>
<organism evidence="1">
    <name type="scientific">marine sediment metagenome</name>
    <dbReference type="NCBI Taxonomy" id="412755"/>
    <lineage>
        <taxon>unclassified sequences</taxon>
        <taxon>metagenomes</taxon>
        <taxon>ecological metagenomes</taxon>
    </lineage>
</organism>
<sequence length="70" mass="8406">MTDCSKCLHLMVCEFTSPTHRNPECGHEFPKKDLNLLLNIAETQNWYMYNHRGTEDARKIIKYLKEKYRT</sequence>
<evidence type="ECO:0000313" key="1">
    <source>
        <dbReference type="EMBL" id="KKL74307.1"/>
    </source>
</evidence>
<gene>
    <name evidence="1" type="ORF">LCGC14_2066190</name>
</gene>